<name>A0A2G8RV12_9APHY</name>
<proteinExistence type="predicted"/>
<dbReference type="AlphaFoldDB" id="A0A2G8RV12"/>
<organism evidence="1 2">
    <name type="scientific">Ganoderma sinense ZZ0214-1</name>
    <dbReference type="NCBI Taxonomy" id="1077348"/>
    <lineage>
        <taxon>Eukaryota</taxon>
        <taxon>Fungi</taxon>
        <taxon>Dikarya</taxon>
        <taxon>Basidiomycota</taxon>
        <taxon>Agaricomycotina</taxon>
        <taxon>Agaricomycetes</taxon>
        <taxon>Polyporales</taxon>
        <taxon>Polyporaceae</taxon>
        <taxon>Ganoderma</taxon>
    </lineage>
</organism>
<dbReference type="EMBL" id="AYKW01000056">
    <property type="protein sequence ID" value="PIL25343.1"/>
    <property type="molecule type" value="Genomic_DNA"/>
</dbReference>
<accession>A0A2G8RV12</accession>
<dbReference type="Proteomes" id="UP000230002">
    <property type="component" value="Unassembled WGS sequence"/>
</dbReference>
<keyword evidence="2" id="KW-1185">Reference proteome</keyword>
<sequence>MWTLAGHPTQPEQDARPLVMLDLHPSPFALDWDERMPDGLDDLLAVFGFAPLTHLEVIGICAAVTADNWAAVFLAFPCLVSLRAGTEATLFEGLHTASLGSVEPPDNTTSHAQALACPGLERIHVVAYCTGLRRPAETVFEPLVECNYWTARRRGLG</sequence>
<reference evidence="1 2" key="1">
    <citation type="journal article" date="2015" name="Sci. Rep.">
        <title>Chromosome-level genome map provides insights into diverse defense mechanisms in the medicinal fungus Ganoderma sinense.</title>
        <authorList>
            <person name="Zhu Y."/>
            <person name="Xu J."/>
            <person name="Sun C."/>
            <person name="Zhou S."/>
            <person name="Xu H."/>
            <person name="Nelson D.R."/>
            <person name="Qian J."/>
            <person name="Song J."/>
            <person name="Luo H."/>
            <person name="Xiang L."/>
            <person name="Li Y."/>
            <person name="Xu Z."/>
            <person name="Ji A."/>
            <person name="Wang L."/>
            <person name="Lu S."/>
            <person name="Hayward A."/>
            <person name="Sun W."/>
            <person name="Li X."/>
            <person name="Schwartz D.C."/>
            <person name="Wang Y."/>
            <person name="Chen S."/>
        </authorList>
    </citation>
    <scope>NUCLEOTIDE SEQUENCE [LARGE SCALE GENOMIC DNA]</scope>
    <source>
        <strain evidence="1 2">ZZ0214-1</strain>
    </source>
</reference>
<comment type="caution">
    <text evidence="1">The sequence shown here is derived from an EMBL/GenBank/DDBJ whole genome shotgun (WGS) entry which is preliminary data.</text>
</comment>
<protein>
    <submittedName>
        <fullName evidence="1">Uncharacterized protein</fullName>
    </submittedName>
</protein>
<evidence type="ECO:0000313" key="2">
    <source>
        <dbReference type="Proteomes" id="UP000230002"/>
    </source>
</evidence>
<evidence type="ECO:0000313" key="1">
    <source>
        <dbReference type="EMBL" id="PIL25343.1"/>
    </source>
</evidence>
<gene>
    <name evidence="1" type="ORF">GSI_13232</name>
</gene>